<keyword evidence="2" id="KW-1185">Reference proteome</keyword>
<dbReference type="Proteomes" id="UP000314294">
    <property type="component" value="Unassembled WGS sequence"/>
</dbReference>
<name>A0A4Z2F8G9_9TELE</name>
<protein>
    <submittedName>
        <fullName evidence="1">Uncharacterized protein</fullName>
    </submittedName>
</protein>
<evidence type="ECO:0000313" key="1">
    <source>
        <dbReference type="EMBL" id="TNN36602.1"/>
    </source>
</evidence>
<dbReference type="EMBL" id="SRLO01001596">
    <property type="protein sequence ID" value="TNN36602.1"/>
    <property type="molecule type" value="Genomic_DNA"/>
</dbReference>
<accession>A0A4Z2F8G9</accession>
<gene>
    <name evidence="1" type="ORF">EYF80_053236</name>
</gene>
<proteinExistence type="predicted"/>
<evidence type="ECO:0000313" key="2">
    <source>
        <dbReference type="Proteomes" id="UP000314294"/>
    </source>
</evidence>
<dbReference type="AlphaFoldDB" id="A0A4Z2F8G9"/>
<reference evidence="1 2" key="1">
    <citation type="submission" date="2019-03" db="EMBL/GenBank/DDBJ databases">
        <title>First draft genome of Liparis tanakae, snailfish: a comprehensive survey of snailfish specific genes.</title>
        <authorList>
            <person name="Kim W."/>
            <person name="Song I."/>
            <person name="Jeong J.-H."/>
            <person name="Kim D."/>
            <person name="Kim S."/>
            <person name="Ryu S."/>
            <person name="Song J.Y."/>
            <person name="Lee S.K."/>
        </authorList>
    </citation>
    <scope>NUCLEOTIDE SEQUENCE [LARGE SCALE GENOMIC DNA]</scope>
    <source>
        <tissue evidence="1">Muscle</tissue>
    </source>
</reference>
<sequence length="121" mass="13437">MATGYELASLEEFEELQKTVLPLSRPPESGLFREHKSVVVYFEKRRKSSCSQWRSSYLGQLRCKVPPISQMREKNPMDNTGSTSAESSLFSGALSLKELGGNITADGFIAGIVKKMKGIDF</sequence>
<comment type="caution">
    <text evidence="1">The sequence shown here is derived from an EMBL/GenBank/DDBJ whole genome shotgun (WGS) entry which is preliminary data.</text>
</comment>
<organism evidence="1 2">
    <name type="scientific">Liparis tanakae</name>
    <name type="common">Tanaka's snailfish</name>
    <dbReference type="NCBI Taxonomy" id="230148"/>
    <lineage>
        <taxon>Eukaryota</taxon>
        <taxon>Metazoa</taxon>
        <taxon>Chordata</taxon>
        <taxon>Craniata</taxon>
        <taxon>Vertebrata</taxon>
        <taxon>Euteleostomi</taxon>
        <taxon>Actinopterygii</taxon>
        <taxon>Neopterygii</taxon>
        <taxon>Teleostei</taxon>
        <taxon>Neoteleostei</taxon>
        <taxon>Acanthomorphata</taxon>
        <taxon>Eupercaria</taxon>
        <taxon>Perciformes</taxon>
        <taxon>Cottioidei</taxon>
        <taxon>Cottales</taxon>
        <taxon>Liparidae</taxon>
        <taxon>Liparis</taxon>
    </lineage>
</organism>